<organism evidence="2 3">
    <name type="scientific">Marivirga atlantica</name>
    <dbReference type="NCBI Taxonomy" id="1548457"/>
    <lineage>
        <taxon>Bacteria</taxon>
        <taxon>Pseudomonadati</taxon>
        <taxon>Bacteroidota</taxon>
        <taxon>Cytophagia</taxon>
        <taxon>Cytophagales</taxon>
        <taxon>Marivirgaceae</taxon>
        <taxon>Marivirga</taxon>
    </lineage>
</organism>
<feature type="signal peptide" evidence="1">
    <location>
        <begin position="1"/>
        <end position="29"/>
    </location>
</feature>
<gene>
    <name evidence="2" type="ORF">JKP34_01645</name>
</gene>
<keyword evidence="3" id="KW-1185">Reference proteome</keyword>
<dbReference type="RefSeq" id="WP_201917040.1">
    <property type="nucleotide sequence ID" value="NZ_JAERQG010000001.1"/>
</dbReference>
<dbReference type="Proteomes" id="UP000642920">
    <property type="component" value="Unassembled WGS sequence"/>
</dbReference>
<name>A0A937ACA7_9BACT</name>
<feature type="chain" id="PRO_5037051868" evidence="1">
    <location>
        <begin position="30"/>
        <end position="104"/>
    </location>
</feature>
<accession>A0A937ACA7</accession>
<sequence>MKKLVNTPLKKSFVLTTAIMFLGLGTAFAKSETEDKKPKNTSAKAIVENALLQVSTDSLKSTQKVESVADSATVKSKHSAPASYNILFQVIYRNSFSEIFEENK</sequence>
<evidence type="ECO:0000256" key="1">
    <source>
        <dbReference type="SAM" id="SignalP"/>
    </source>
</evidence>
<dbReference type="EMBL" id="JAERQG010000001">
    <property type="protein sequence ID" value="MBL0763934.1"/>
    <property type="molecule type" value="Genomic_DNA"/>
</dbReference>
<evidence type="ECO:0000313" key="2">
    <source>
        <dbReference type="EMBL" id="MBL0763934.1"/>
    </source>
</evidence>
<comment type="caution">
    <text evidence="2">The sequence shown here is derived from an EMBL/GenBank/DDBJ whole genome shotgun (WGS) entry which is preliminary data.</text>
</comment>
<proteinExistence type="predicted"/>
<reference evidence="2" key="1">
    <citation type="submission" date="2021-01" db="EMBL/GenBank/DDBJ databases">
        <title>Marivirga sp. nov., isolated from intertidal surface sediments.</title>
        <authorList>
            <person name="Zhang M."/>
        </authorList>
    </citation>
    <scope>NUCLEOTIDE SEQUENCE</scope>
    <source>
        <strain evidence="2">SM1354</strain>
    </source>
</reference>
<keyword evidence="1" id="KW-0732">Signal</keyword>
<dbReference type="AlphaFoldDB" id="A0A937ACA7"/>
<protein>
    <submittedName>
        <fullName evidence="2">Uncharacterized protein</fullName>
    </submittedName>
</protein>
<evidence type="ECO:0000313" key="3">
    <source>
        <dbReference type="Proteomes" id="UP000642920"/>
    </source>
</evidence>